<dbReference type="Bgee" id="ENSXETG00000040327">
    <property type="expression patterns" value="Expressed in skeletal muscle tissue and 3 other cell types or tissues"/>
</dbReference>
<dbReference type="AlphaFoldDB" id="A0A803K6N5"/>
<evidence type="ECO:0000313" key="2">
    <source>
        <dbReference type="Ensembl" id="ENSXETP00000116028"/>
    </source>
</evidence>
<dbReference type="PANTHER" id="PTHR24099">
    <property type="entry name" value="E3 UBIQUITIN-PROTEIN LIGASE TRIM36-RELATED"/>
    <property type="match status" value="1"/>
</dbReference>
<dbReference type="InterPro" id="IPR036116">
    <property type="entry name" value="FN3_sf"/>
</dbReference>
<dbReference type="Ensembl" id="ENSXETT00000122709">
    <property type="protein sequence ID" value="ENSXETP00000116028"/>
    <property type="gene ID" value="ENSXETG00000040327"/>
</dbReference>
<evidence type="ECO:0000259" key="1">
    <source>
        <dbReference type="PROSITE" id="PS50188"/>
    </source>
</evidence>
<protein>
    <recommendedName>
        <fullName evidence="1">B30.2/SPRY domain-containing protein</fullName>
    </recommendedName>
</protein>
<dbReference type="InterPro" id="IPR003877">
    <property type="entry name" value="SPRY_dom"/>
</dbReference>
<dbReference type="SUPFAM" id="SSF49265">
    <property type="entry name" value="Fibronectin type III"/>
    <property type="match status" value="1"/>
</dbReference>
<dbReference type="InterPro" id="IPR001870">
    <property type="entry name" value="B30.2/SPRY"/>
</dbReference>
<proteinExistence type="predicted"/>
<dbReference type="SMART" id="SM00449">
    <property type="entry name" value="SPRY"/>
    <property type="match status" value="1"/>
</dbReference>
<dbReference type="CDD" id="cd00063">
    <property type="entry name" value="FN3"/>
    <property type="match status" value="1"/>
</dbReference>
<dbReference type="InterPro" id="IPR003961">
    <property type="entry name" value="FN3_dom"/>
</dbReference>
<dbReference type="InterPro" id="IPR013320">
    <property type="entry name" value="ConA-like_dom_sf"/>
</dbReference>
<dbReference type="SUPFAM" id="SSF49899">
    <property type="entry name" value="Concanavalin A-like lectins/glucanases"/>
    <property type="match status" value="1"/>
</dbReference>
<dbReference type="Gene3D" id="2.60.120.920">
    <property type="match status" value="1"/>
</dbReference>
<feature type="domain" description="B30.2/SPRY" evidence="1">
    <location>
        <begin position="55"/>
        <end position="239"/>
    </location>
</feature>
<dbReference type="PROSITE" id="PS50188">
    <property type="entry name" value="B302_SPRY"/>
    <property type="match status" value="1"/>
</dbReference>
<organism evidence="2">
    <name type="scientific">Xenopus tropicalis</name>
    <name type="common">Western clawed frog</name>
    <name type="synonym">Silurana tropicalis</name>
    <dbReference type="NCBI Taxonomy" id="8364"/>
    <lineage>
        <taxon>Eukaryota</taxon>
        <taxon>Metazoa</taxon>
        <taxon>Chordata</taxon>
        <taxon>Craniata</taxon>
        <taxon>Vertebrata</taxon>
        <taxon>Euteleostomi</taxon>
        <taxon>Amphibia</taxon>
        <taxon>Batrachia</taxon>
        <taxon>Anura</taxon>
        <taxon>Pipoidea</taxon>
        <taxon>Pipidae</taxon>
        <taxon>Xenopodinae</taxon>
        <taxon>Xenopus</taxon>
        <taxon>Silurana</taxon>
    </lineage>
</organism>
<reference evidence="2" key="1">
    <citation type="journal article" date="2010" name="Science">
        <title>The genome of the Western clawed frog Xenopus tropicalis.</title>
        <authorList>
            <person name="Hellsten U."/>
            <person name="Harland R.M."/>
            <person name="Gilchrist M.J."/>
            <person name="Hendrix D."/>
            <person name="Jurka J."/>
            <person name="Kapitonov V."/>
            <person name="Ovcharenko I."/>
            <person name="Putnam N.H."/>
            <person name="Shu S."/>
            <person name="Taher L."/>
            <person name="Blitz I.L."/>
            <person name="Blumberg B."/>
            <person name="Dichmann D.S."/>
            <person name="Dubchak I."/>
            <person name="Amaya E."/>
            <person name="Detter J.C."/>
            <person name="Fletcher R."/>
            <person name="Gerhard D.S."/>
            <person name="Goodstein D."/>
            <person name="Graves T."/>
            <person name="Grigoriev I.V."/>
            <person name="Grimwood J."/>
            <person name="Kawashima T."/>
            <person name="Lindquist E."/>
            <person name="Lucas S.M."/>
            <person name="Mead P.E."/>
            <person name="Mitros T."/>
            <person name="Ogino H."/>
            <person name="Ohta Y."/>
            <person name="Poliakov A.V."/>
            <person name="Pollet N."/>
            <person name="Robert J."/>
            <person name="Salamov A."/>
            <person name="Sater A.K."/>
            <person name="Schmutz J."/>
            <person name="Terry A."/>
            <person name="Vize P.D."/>
            <person name="Warren W.C."/>
            <person name="Wells D."/>
            <person name="Wills A."/>
            <person name="Wilson R.K."/>
            <person name="Zimmerman L.B."/>
            <person name="Zorn A.M."/>
            <person name="Grainger R."/>
            <person name="Grammer T."/>
            <person name="Khokha M.K."/>
            <person name="Richardson P.M."/>
            <person name="Rokhsar D.S."/>
        </authorList>
    </citation>
    <scope>NUCLEOTIDE SEQUENCE [LARGE SCALE GENOMIC DNA]</scope>
    <source>
        <strain evidence="2">Nigerian</strain>
    </source>
</reference>
<dbReference type="PANTHER" id="PTHR24099:SF7">
    <property type="entry name" value="CARDIOMYOPATHY-ASSOCIATED PROTEIN 5"/>
    <property type="match status" value="1"/>
</dbReference>
<dbReference type="Pfam" id="PF00622">
    <property type="entry name" value="SPRY"/>
    <property type="match status" value="1"/>
</dbReference>
<dbReference type="InterPro" id="IPR043136">
    <property type="entry name" value="B30.2/SPRY_sf"/>
</dbReference>
<dbReference type="PRINTS" id="PR01407">
    <property type="entry name" value="BUTYPHLNCDUF"/>
</dbReference>
<reference evidence="2" key="2">
    <citation type="submission" date="2021-03" db="UniProtKB">
        <authorList>
            <consortium name="Ensembl"/>
        </authorList>
    </citation>
    <scope>IDENTIFICATION</scope>
</reference>
<name>A0A803K6N5_XENTR</name>
<sequence>CLFICHWFSTFNLSVEKQPVTYQLILRSVAGIRDQQLKVTLQPNENYFFYVRAANVAGSSEQSEAALISTKGTRFHLLRDTAHPVLELSPDGTDISISEQSEIIGLVTAFCVFHCVLPASGCHYWEMTVAGCKGYSIGATFQPSQEEYDLEQDSTSWCMHYSYKFLHNEVFSEVRLTEPPDRIGILLDYRTGRLSFYNVPKRQVLYTFRNRFQEASHPTFALETPGNLYLHTGIELPPFYVTFRWETLF</sequence>
<accession>A0A803K6N5</accession>
<dbReference type="InterPro" id="IPR003879">
    <property type="entry name" value="Butyrophylin_SPRY"/>
</dbReference>
<dbReference type="GeneTree" id="ENSGT00940000159696"/>
<dbReference type="InterPro" id="IPR050617">
    <property type="entry name" value="E3_ligase_FN3/SPRY"/>
</dbReference>